<sequence>MSTFSNSETASASPSENHTSPPRETEDTEPQTSWPDDASSEDGTPTLRMNHCPECGNRRFVSKLLVYEVTGYDEGGEQEFRRQHVRAEFEYTCSECQTTLRTLPADRRDYYDEVAVLETERRAALRDQLRQLGRRVWQRLAARTTWLALGLVTLVTGLVIAL</sequence>
<accession>A0AAE4F341</accession>
<reference evidence="3 4" key="1">
    <citation type="submission" date="2022-06" db="EMBL/GenBank/DDBJ databases">
        <title>Haloarcula sp. a new haloarchaeum isolate from saline soil.</title>
        <authorList>
            <person name="Strakova D."/>
            <person name="Galisteo C."/>
            <person name="Sanchez-Porro C."/>
            <person name="Ventosa A."/>
        </authorList>
    </citation>
    <scope>NUCLEOTIDE SEQUENCE [LARGE SCALE GENOMIC DNA]</scope>
    <source>
        <strain evidence="3 4">S1AR25-5A</strain>
    </source>
</reference>
<gene>
    <name evidence="3" type="ORF">NDI54_20175</name>
</gene>
<feature type="compositionally biased region" description="Polar residues" evidence="1">
    <location>
        <begin position="1"/>
        <end position="22"/>
    </location>
</feature>
<evidence type="ECO:0000256" key="2">
    <source>
        <dbReference type="SAM" id="Phobius"/>
    </source>
</evidence>
<protein>
    <submittedName>
        <fullName evidence="3">Uncharacterized protein</fullName>
    </submittedName>
</protein>
<evidence type="ECO:0000313" key="4">
    <source>
        <dbReference type="Proteomes" id="UP001253439"/>
    </source>
</evidence>
<keyword evidence="4" id="KW-1185">Reference proteome</keyword>
<comment type="caution">
    <text evidence="3">The sequence shown here is derived from an EMBL/GenBank/DDBJ whole genome shotgun (WGS) entry which is preliminary data.</text>
</comment>
<dbReference type="AlphaFoldDB" id="A0AAE4F341"/>
<feature type="region of interest" description="Disordered" evidence="1">
    <location>
        <begin position="1"/>
        <end position="51"/>
    </location>
</feature>
<evidence type="ECO:0000256" key="1">
    <source>
        <dbReference type="SAM" id="MobiDB-lite"/>
    </source>
</evidence>
<dbReference type="RefSeq" id="WP_310898190.1">
    <property type="nucleotide sequence ID" value="NZ_JAMQOM010000021.1"/>
</dbReference>
<feature type="transmembrane region" description="Helical" evidence="2">
    <location>
        <begin position="140"/>
        <end position="161"/>
    </location>
</feature>
<proteinExistence type="predicted"/>
<keyword evidence="2" id="KW-0472">Membrane</keyword>
<evidence type="ECO:0000313" key="3">
    <source>
        <dbReference type="EMBL" id="MDS0223663.1"/>
    </source>
</evidence>
<name>A0AAE4F341_9EURY</name>
<dbReference type="EMBL" id="JAMQOM010000021">
    <property type="protein sequence ID" value="MDS0223663.1"/>
    <property type="molecule type" value="Genomic_DNA"/>
</dbReference>
<keyword evidence="2" id="KW-1133">Transmembrane helix</keyword>
<dbReference type="Proteomes" id="UP001253439">
    <property type="component" value="Unassembled WGS sequence"/>
</dbReference>
<keyword evidence="2" id="KW-0812">Transmembrane</keyword>
<organism evidence="3 4">
    <name type="scientific">Haloarcula terrestris</name>
    <dbReference type="NCBI Taxonomy" id="2950533"/>
    <lineage>
        <taxon>Archaea</taxon>
        <taxon>Methanobacteriati</taxon>
        <taxon>Methanobacteriota</taxon>
        <taxon>Stenosarchaea group</taxon>
        <taxon>Halobacteria</taxon>
        <taxon>Halobacteriales</taxon>
        <taxon>Haloarculaceae</taxon>
        <taxon>Haloarcula</taxon>
    </lineage>
</organism>